<accession>A0A381VDF0</accession>
<evidence type="ECO:0000313" key="1">
    <source>
        <dbReference type="EMBL" id="SVA38405.1"/>
    </source>
</evidence>
<dbReference type="EMBL" id="UINC01008538">
    <property type="protein sequence ID" value="SVA38405.1"/>
    <property type="molecule type" value="Genomic_DNA"/>
</dbReference>
<proteinExistence type="predicted"/>
<organism evidence="1">
    <name type="scientific">marine metagenome</name>
    <dbReference type="NCBI Taxonomy" id="408172"/>
    <lineage>
        <taxon>unclassified sequences</taxon>
        <taxon>metagenomes</taxon>
        <taxon>ecological metagenomes</taxon>
    </lineage>
</organism>
<dbReference type="AlphaFoldDB" id="A0A381VDF0"/>
<protein>
    <submittedName>
        <fullName evidence="1">Uncharacterized protein</fullName>
    </submittedName>
</protein>
<reference evidence="1" key="1">
    <citation type="submission" date="2018-05" db="EMBL/GenBank/DDBJ databases">
        <authorList>
            <person name="Lanie J.A."/>
            <person name="Ng W.-L."/>
            <person name="Kazmierczak K.M."/>
            <person name="Andrzejewski T.M."/>
            <person name="Davidsen T.M."/>
            <person name="Wayne K.J."/>
            <person name="Tettelin H."/>
            <person name="Glass J.I."/>
            <person name="Rusch D."/>
            <person name="Podicherti R."/>
            <person name="Tsui H.-C.T."/>
            <person name="Winkler M.E."/>
        </authorList>
    </citation>
    <scope>NUCLEOTIDE SEQUENCE</scope>
</reference>
<sequence length="71" mass="7757">VIAGETISCDVTGKDIPAEEFLNFVFKKGKLAPRMENAEVQSVVSVEAQIEDPLIKVEPRGPDVKFVRGDV</sequence>
<gene>
    <name evidence="1" type="ORF">METZ01_LOCUS91259</name>
</gene>
<feature type="non-terminal residue" evidence="1">
    <location>
        <position position="1"/>
    </location>
</feature>
<name>A0A381VDF0_9ZZZZ</name>